<dbReference type="Pfam" id="PF17921">
    <property type="entry name" value="Integrase_H2C2"/>
    <property type="match status" value="1"/>
</dbReference>
<dbReference type="PROSITE" id="PS50994">
    <property type="entry name" value="INTEGRASE"/>
    <property type="match status" value="1"/>
</dbReference>
<name>A0ABM1YYB1_AEDAL</name>
<dbReference type="RefSeq" id="XP_062714054.1">
    <property type="nucleotide sequence ID" value="XM_062858070.1"/>
</dbReference>
<dbReference type="InterPro" id="IPR005312">
    <property type="entry name" value="DUF1759"/>
</dbReference>
<dbReference type="InterPro" id="IPR001584">
    <property type="entry name" value="Integrase_cat-core"/>
</dbReference>
<dbReference type="InterPro" id="IPR012337">
    <property type="entry name" value="RNaseH-like_sf"/>
</dbReference>
<dbReference type="GeneID" id="134290856"/>
<feature type="compositionally biased region" description="Polar residues" evidence="1">
    <location>
        <begin position="432"/>
        <end position="441"/>
    </location>
</feature>
<dbReference type="PANTHER" id="PTHR47331:SF1">
    <property type="entry name" value="GAG-LIKE PROTEIN"/>
    <property type="match status" value="1"/>
</dbReference>
<keyword evidence="4" id="KW-1185">Reference proteome</keyword>
<accession>A0ABM1YYB1</accession>
<dbReference type="InterPro" id="IPR008042">
    <property type="entry name" value="Retrotrans_Pao"/>
</dbReference>
<dbReference type="Gene3D" id="2.40.70.10">
    <property type="entry name" value="Acid Proteases"/>
    <property type="match status" value="1"/>
</dbReference>
<reference evidence="4" key="1">
    <citation type="journal article" date="2015" name="Proc. Natl. Acad. Sci. U.S.A.">
        <title>Genome sequence of the Asian Tiger mosquito, Aedes albopictus, reveals insights into its biology, genetics, and evolution.</title>
        <authorList>
            <person name="Chen X.G."/>
            <person name="Jiang X."/>
            <person name="Gu J."/>
            <person name="Xu M."/>
            <person name="Wu Y."/>
            <person name="Deng Y."/>
            <person name="Zhang C."/>
            <person name="Bonizzoni M."/>
            <person name="Dermauw W."/>
            <person name="Vontas J."/>
            <person name="Armbruster P."/>
            <person name="Huang X."/>
            <person name="Yang Y."/>
            <person name="Zhang H."/>
            <person name="He W."/>
            <person name="Peng H."/>
            <person name="Liu Y."/>
            <person name="Wu K."/>
            <person name="Chen J."/>
            <person name="Lirakis M."/>
            <person name="Topalis P."/>
            <person name="Van Leeuwen T."/>
            <person name="Hall A.B."/>
            <person name="Jiang X."/>
            <person name="Thorpe C."/>
            <person name="Mueller R.L."/>
            <person name="Sun C."/>
            <person name="Waterhouse R.M."/>
            <person name="Yan G."/>
            <person name="Tu Z.J."/>
            <person name="Fang X."/>
            <person name="James A.A."/>
        </authorList>
    </citation>
    <scope>NUCLEOTIDE SEQUENCE [LARGE SCALE GENOMIC DNA]</scope>
    <source>
        <strain evidence="4">Foshan</strain>
    </source>
</reference>
<dbReference type="PANTHER" id="PTHR47331">
    <property type="entry name" value="PHD-TYPE DOMAIN-CONTAINING PROTEIN"/>
    <property type="match status" value="1"/>
</dbReference>
<dbReference type="CDD" id="cd00303">
    <property type="entry name" value="retropepsin_like"/>
    <property type="match status" value="1"/>
</dbReference>
<feature type="domain" description="Integrase catalytic" evidence="2">
    <location>
        <begin position="1439"/>
        <end position="1632"/>
    </location>
</feature>
<dbReference type="InterPro" id="IPR036397">
    <property type="entry name" value="RNaseH_sf"/>
</dbReference>
<evidence type="ECO:0000259" key="2">
    <source>
        <dbReference type="PROSITE" id="PS50994"/>
    </source>
</evidence>
<sequence>MADERSRQQLINRRTTLIAALGRAEQFVEKYVAERDSGQVKLRLESLDTVWMGLEDVQTQLEDLELTNQGMAQNLAFRSHNETRYFQIKASLQSYLPNVPPSTNANLQSSPSGLSGIKLPTISLPEFDGDYNNWLAFHDTFVALIHSNPDVHDIQKLHYLRAALKGEAAQLIESIGISSANYPIAWQTLVSRYANDYLLKKRHLQALLDCPRMKKESAAALHSVVDEYERHTKTLRQLGEPIDSWSTMLEHLLCLRLDDATQKAWEDFATTTTNPDYGCLIDFLHRRIRVLESMSVNHQAQPTSNQQPPMFRRPPFHKTVSHAVTEATPRKCHSCDQHHPLFQCPRFERMSVADRLKVVNDQHLCHNCFRQDHLARNCQSKFSCRHCRKRHHSLLHPGYHPLETEQSSTTVRPSTYTPKPIVKQDAAPNRRPPTSTNAVSEQTSNSSQTSNANVLLSTVVLMVLDCNGQAHPARALLDNGSQSNIISDRLCQLLRLKRNKINIPVFGVGESSSSVNHSVSATISSRTSDFEIGLDFLVMPRITIDLPVVSSPSNDWHAPQDLPLADPTFNKTGAIDMLLGAEHFFTYVNPGTRIVEGENPILIKSVFGWIVTGRNQTPLKSPPEACHVSLSDPLHEAMERFWLLEEVENRPNYSVEEQQCESHYISNVSRTPEGRYIVRLPRHPNFDHMLGESKSAALRRFYSLERRLSKEPHLMEEYHSFLSEYLSLGHMRVVPSSEEEPQQVHYLPHHAVLKEASTTTKVRVVFDGSAKTSTGYSLNDALQVGPIVQDELLTLVLRFRKYPIALVADIAKMYRQVLLHPDDTPLQRILWRFHPDDPITTYELSTVTYGLAPSSFLATRTLQQLAADEGDAYPHGAPALKKGFYVDDYIGGADTEEEAIETREELDELLAKGGFQLRKWASNSEKVLEGLDPSRIATQPTMKFDHEEPIKALGICWEPRTDLLRFDSTPTVGNGPPTKRSILSAVSKHFDPLGLTAPVVIRAKMLLQELWLQPCGWDEEVSDAIEDKWNSYCTDLPKIVSYRVERYAFLPNSYVQLHTFADASQQAYGACIYARSTDVEGAVKVRLIASKSKVAPLKRVSIPRLELSAAVLAARLHKRVSEALDMPITASHFWSDSTVTLEWLRSPPYTWSTFIANRVSEIQTTTQGSYWHHIAGRENPADLVSRGMTVEKFLSSNLWHHGPAWLTAPETEWPISTQQQKTPEEILERRRMVAAVQNKPEVNGMFDTSLCYNRLTRVTAYCLRFIQACRSGRRRTTSSPCPELDVITNAITVEEMSAARMKLIKLAQADVFAEEIRYLGKGKAVSKHSSLRLLSPFIDDSGILRVGGRLRLSDQPYITKHPILLPNSHPLTRSIAMHYHLRLLHGGGRVTLAAIRQEFWPIQGRRLVNHIVRNCFRCSRASPVPAKQQTGQLPLQRITPSRPFSVTGVDFAGPVYMKAIHKRASPTKAYISVFVCFVTKAVHLELVSDLSTPAFLNALRRFIARRGCPTHIHSDNGKNFEGARNALHELYQMLRREKATGFIATHCSSQGIQWHMTPPKAPHFGGLWEAAVKVAKKHMYRQLGNAKLSFEDMSTVLAQIEGAMNSRPLTPLTEDPNDLAVLTPAHFLIGTTQSALPDAEVCQVPINRLDHYRALQHRVQQFWHQWQTEYLQELQKENKINAPNTAIQPGRMVVVVDEFLAPVKWPLARIVNTIEGPDGLIRVVDLHTTKGIIRRPVTKICLLPFESGTQ</sequence>
<dbReference type="CDD" id="cd01644">
    <property type="entry name" value="RT_pepA17"/>
    <property type="match status" value="1"/>
</dbReference>
<feature type="region of interest" description="Disordered" evidence="1">
    <location>
        <begin position="395"/>
        <end position="450"/>
    </location>
</feature>
<dbReference type="InterPro" id="IPR040676">
    <property type="entry name" value="DUF5641"/>
</dbReference>
<dbReference type="Pfam" id="PF05380">
    <property type="entry name" value="Peptidase_A17"/>
    <property type="match status" value="1"/>
</dbReference>
<organism evidence="3 4">
    <name type="scientific">Aedes albopictus</name>
    <name type="common">Asian tiger mosquito</name>
    <name type="synonym">Stegomyia albopicta</name>
    <dbReference type="NCBI Taxonomy" id="7160"/>
    <lineage>
        <taxon>Eukaryota</taxon>
        <taxon>Metazoa</taxon>
        <taxon>Ecdysozoa</taxon>
        <taxon>Arthropoda</taxon>
        <taxon>Hexapoda</taxon>
        <taxon>Insecta</taxon>
        <taxon>Pterygota</taxon>
        <taxon>Neoptera</taxon>
        <taxon>Endopterygota</taxon>
        <taxon>Diptera</taxon>
        <taxon>Nematocera</taxon>
        <taxon>Culicoidea</taxon>
        <taxon>Culicidae</taxon>
        <taxon>Culicinae</taxon>
        <taxon>Aedini</taxon>
        <taxon>Aedes</taxon>
        <taxon>Stegomyia</taxon>
    </lineage>
</organism>
<evidence type="ECO:0000256" key="1">
    <source>
        <dbReference type="SAM" id="MobiDB-lite"/>
    </source>
</evidence>
<dbReference type="InterPro" id="IPR043502">
    <property type="entry name" value="DNA/RNA_pol_sf"/>
</dbReference>
<dbReference type="InterPro" id="IPR041588">
    <property type="entry name" value="Integrase_H2C2"/>
</dbReference>
<evidence type="ECO:0000313" key="4">
    <source>
        <dbReference type="Proteomes" id="UP000069940"/>
    </source>
</evidence>
<protein>
    <recommendedName>
        <fullName evidence="2">Integrase catalytic domain-containing protein</fullName>
    </recommendedName>
</protein>
<evidence type="ECO:0000313" key="3">
    <source>
        <dbReference type="EnsemblMetazoa" id="AALFPA23_013203.P19113"/>
    </source>
</evidence>
<reference evidence="3" key="2">
    <citation type="submission" date="2025-05" db="UniProtKB">
        <authorList>
            <consortium name="EnsemblMetazoa"/>
        </authorList>
    </citation>
    <scope>IDENTIFICATION</scope>
    <source>
        <strain evidence="3">Foshan</strain>
    </source>
</reference>
<dbReference type="SUPFAM" id="SSF53098">
    <property type="entry name" value="Ribonuclease H-like"/>
    <property type="match status" value="1"/>
</dbReference>
<dbReference type="Proteomes" id="UP000069940">
    <property type="component" value="Unassembled WGS sequence"/>
</dbReference>
<dbReference type="InterPro" id="IPR021109">
    <property type="entry name" value="Peptidase_aspartic_dom_sf"/>
</dbReference>
<dbReference type="Pfam" id="PF03564">
    <property type="entry name" value="DUF1759"/>
    <property type="match status" value="1"/>
</dbReference>
<feature type="compositionally biased region" description="Polar residues" evidence="1">
    <location>
        <begin position="404"/>
        <end position="417"/>
    </location>
</feature>
<dbReference type="Pfam" id="PF18701">
    <property type="entry name" value="DUF5641"/>
    <property type="match status" value="1"/>
</dbReference>
<dbReference type="EnsemblMetazoa" id="AALFPA23_013203.R19113">
    <property type="protein sequence ID" value="AALFPA23_013203.P19113"/>
    <property type="gene ID" value="AALFPA23_013203"/>
</dbReference>
<proteinExistence type="predicted"/>
<dbReference type="SUPFAM" id="SSF56672">
    <property type="entry name" value="DNA/RNA polymerases"/>
    <property type="match status" value="1"/>
</dbReference>
<dbReference type="Gene3D" id="3.30.420.10">
    <property type="entry name" value="Ribonuclease H-like superfamily/Ribonuclease H"/>
    <property type="match status" value="1"/>
</dbReference>